<keyword evidence="2" id="KW-1185">Reference proteome</keyword>
<organism evidence="1 2">
    <name type="scientific">Acinetobacter variabilis</name>
    <dbReference type="NCBI Taxonomy" id="70346"/>
    <lineage>
        <taxon>Bacteria</taxon>
        <taxon>Pseudomonadati</taxon>
        <taxon>Pseudomonadota</taxon>
        <taxon>Gammaproteobacteria</taxon>
        <taxon>Moraxellales</taxon>
        <taxon>Moraxellaceae</taxon>
        <taxon>Acinetobacter</taxon>
    </lineage>
</organism>
<evidence type="ECO:0000313" key="2">
    <source>
        <dbReference type="Proteomes" id="UP000013070"/>
    </source>
</evidence>
<evidence type="ECO:0000313" key="1">
    <source>
        <dbReference type="EMBL" id="ENV00916.1"/>
    </source>
</evidence>
<accession>N8VN09</accession>
<comment type="caution">
    <text evidence="1">The sequence shown here is derived from an EMBL/GenBank/DDBJ whole genome shotgun (WGS) entry which is preliminary data.</text>
</comment>
<dbReference type="PATRIC" id="fig|1217710.3.peg.80"/>
<gene>
    <name evidence="1" type="ORF">F969_00093</name>
</gene>
<dbReference type="RefSeq" id="WP_004788340.1">
    <property type="nucleotide sequence ID" value="NZ_KB849415.1"/>
</dbReference>
<dbReference type="Proteomes" id="UP000013070">
    <property type="component" value="Unassembled WGS sequence"/>
</dbReference>
<proteinExistence type="predicted"/>
<dbReference type="EMBL" id="APPE01000008">
    <property type="protein sequence ID" value="ENV00916.1"/>
    <property type="molecule type" value="Genomic_DNA"/>
</dbReference>
<dbReference type="HOGENOM" id="CLU_751485_0_0_6"/>
<sequence>MNQAVKTESVKKSSTLGQKGFFVISSEKWDTLRQVRASVNEMASYLVLACGTGADHKTTSWSAGAIYKYAGISPRTATKAIMGLHRYNIVETKKAAKKSSFPVYKLCFDYNPKTNKENDNIYIPSGVVVGVSGEKSPLERLVNEQDELLLYLFIRLYAFQNKELDVISPRIISTLLNGKDIEPPEISFNESNLLNLWAYPDIAIESIWARSATNFFDFSKNIFTKKSFDPENEDGEETGIFAFFERLNEIGLIKKCFIVSRGDKSTLDTFDPVFEITKSKQSSLVDMLCIIADEQGKLRENGEVAFQDIKDCIAGKFFVAPASYKKLHIHGFYQMRYRTDKGASKVKYAMQKKYENEVNILINKIRRK</sequence>
<protein>
    <submittedName>
        <fullName evidence="1">Uncharacterized protein</fullName>
    </submittedName>
</protein>
<name>N8VN09_9GAMM</name>
<reference evidence="1 2" key="1">
    <citation type="submission" date="2013-02" db="EMBL/GenBank/DDBJ databases">
        <title>The Genome Sequence of Acinetobacter sp. NIPH 899.</title>
        <authorList>
            <consortium name="The Broad Institute Genome Sequencing Platform"/>
            <consortium name="The Broad Institute Genome Sequencing Center for Infectious Disease"/>
            <person name="Cerqueira G."/>
            <person name="Feldgarden M."/>
            <person name="Courvalin P."/>
            <person name="Perichon B."/>
            <person name="Grillot-Courvalin C."/>
            <person name="Clermont D."/>
            <person name="Rocha E."/>
            <person name="Yoon E.-J."/>
            <person name="Nemec A."/>
            <person name="Walker B."/>
            <person name="Young S.K."/>
            <person name="Zeng Q."/>
            <person name="Gargeya S."/>
            <person name="Fitzgerald M."/>
            <person name="Haas B."/>
            <person name="Abouelleil A."/>
            <person name="Alvarado L."/>
            <person name="Arachchi H.M."/>
            <person name="Berlin A.M."/>
            <person name="Chapman S.B."/>
            <person name="Dewar J."/>
            <person name="Goldberg J."/>
            <person name="Griggs A."/>
            <person name="Gujja S."/>
            <person name="Hansen M."/>
            <person name="Howarth C."/>
            <person name="Imamovic A."/>
            <person name="Larimer J."/>
            <person name="McCowan C."/>
            <person name="Murphy C."/>
            <person name="Neiman D."/>
            <person name="Pearson M."/>
            <person name="Priest M."/>
            <person name="Roberts A."/>
            <person name="Saif S."/>
            <person name="Shea T."/>
            <person name="Sisk P."/>
            <person name="Sykes S."/>
            <person name="Wortman J."/>
            <person name="Nusbaum C."/>
            <person name="Birren B."/>
        </authorList>
    </citation>
    <scope>NUCLEOTIDE SEQUENCE [LARGE SCALE GENOMIC DNA]</scope>
    <source>
        <strain evidence="1 2">NIPH 899</strain>
    </source>
</reference>
<dbReference type="AlphaFoldDB" id="N8VN09"/>